<sequence>MIMENLAILVILSFVFISIIITDNLAILVIVSFVFVTIIHHILKSKLGTKTHKSTKFPPGPKPLPIIGNILELGNQPHKELAKLSQTYGPIMTLKLGNITTIVISSPMLAKQVLQIYDQNFSHRTIPDTVKVLDHHLYSVGWLPSSSPQWRILRRVCATRVFSPQQLDSTQVLRQKTLHELMNFVKEKSVKDEVLNIGETCFTTILNSVSNTFFSVNVAHYGESCKSQEFKDIIWGIGEESGRPNVVDFFPIFRFLDPQGARARMTKHTEKLIEFVDGLTEERLKSRALEKDTTNKRCNDVLDSILDVMLEENSQVTRLHVLHLFLILFMAGVDSTSITIEWTMTELLRNPEKLRKLREELQCVLGKGEQVLEESHISKLPYLRAVVKETLRMHPPAPLLAPHKASEDAEISGFMIRKDTQVWVNIWAMGKDSSVWENPNEFMPERFLDSKIDIHGRDFELLPFGAGRRMCPGLPLAYRSVHVVLASLLNGYDWKLPNGEDSKDLDMSERFGLTLHKAQPLQAIPIKSQQ</sequence>
<keyword evidence="3" id="KW-1133">Transmembrane helix</keyword>
<keyword evidence="3" id="KW-0812">Transmembrane</keyword>
<evidence type="ECO:0000256" key="1">
    <source>
        <dbReference type="ARBA" id="ARBA00010617"/>
    </source>
</evidence>
<organism evidence="4 5">
    <name type="scientific">Stylosanthes scabra</name>
    <dbReference type="NCBI Taxonomy" id="79078"/>
    <lineage>
        <taxon>Eukaryota</taxon>
        <taxon>Viridiplantae</taxon>
        <taxon>Streptophyta</taxon>
        <taxon>Embryophyta</taxon>
        <taxon>Tracheophyta</taxon>
        <taxon>Spermatophyta</taxon>
        <taxon>Magnoliopsida</taxon>
        <taxon>eudicotyledons</taxon>
        <taxon>Gunneridae</taxon>
        <taxon>Pentapetalae</taxon>
        <taxon>rosids</taxon>
        <taxon>fabids</taxon>
        <taxon>Fabales</taxon>
        <taxon>Fabaceae</taxon>
        <taxon>Papilionoideae</taxon>
        <taxon>50 kb inversion clade</taxon>
        <taxon>dalbergioids sensu lato</taxon>
        <taxon>Dalbergieae</taxon>
        <taxon>Pterocarpus clade</taxon>
        <taxon>Stylosanthes</taxon>
    </lineage>
</organism>
<dbReference type="PANTHER" id="PTHR47950">
    <property type="entry name" value="CYTOCHROME P450, FAMILY 76, SUBFAMILY C, POLYPEPTIDE 5-RELATED"/>
    <property type="match status" value="1"/>
</dbReference>
<dbReference type="Proteomes" id="UP001341840">
    <property type="component" value="Unassembled WGS sequence"/>
</dbReference>
<dbReference type="InterPro" id="IPR002401">
    <property type="entry name" value="Cyt_P450_E_grp-I"/>
</dbReference>
<dbReference type="PROSITE" id="PS00086">
    <property type="entry name" value="CYTOCHROME_P450"/>
    <property type="match status" value="1"/>
</dbReference>
<dbReference type="InterPro" id="IPR001128">
    <property type="entry name" value="Cyt_P450"/>
</dbReference>
<keyword evidence="5" id="KW-1185">Reference proteome</keyword>
<feature type="transmembrane region" description="Helical" evidence="3">
    <location>
        <begin position="6"/>
        <end position="39"/>
    </location>
</feature>
<comment type="caution">
    <text evidence="4">The sequence shown here is derived from an EMBL/GenBank/DDBJ whole genome shotgun (WGS) entry which is preliminary data.</text>
</comment>
<protein>
    <recommendedName>
        <fullName evidence="6">Cytochrome P450</fullName>
    </recommendedName>
</protein>
<dbReference type="InterPro" id="IPR036396">
    <property type="entry name" value="Cyt_P450_sf"/>
</dbReference>
<keyword evidence="2" id="KW-0560">Oxidoreductase</keyword>
<dbReference type="PRINTS" id="PR00463">
    <property type="entry name" value="EP450I"/>
</dbReference>
<dbReference type="PRINTS" id="PR00385">
    <property type="entry name" value="P450"/>
</dbReference>
<evidence type="ECO:0000256" key="2">
    <source>
        <dbReference type="RuleBase" id="RU000461"/>
    </source>
</evidence>
<name>A0ABU6QS85_9FABA</name>
<keyword evidence="2" id="KW-0349">Heme</keyword>
<keyword evidence="3" id="KW-0472">Membrane</keyword>
<evidence type="ECO:0000313" key="4">
    <source>
        <dbReference type="EMBL" id="MED6114682.1"/>
    </source>
</evidence>
<dbReference type="PANTHER" id="PTHR47950:SF30">
    <property type="entry name" value="CYTOCHROME P450 FAMILY PROTEIN"/>
    <property type="match status" value="1"/>
</dbReference>
<comment type="similarity">
    <text evidence="1 2">Belongs to the cytochrome P450 family.</text>
</comment>
<dbReference type="InterPro" id="IPR017972">
    <property type="entry name" value="Cyt_P450_CS"/>
</dbReference>
<gene>
    <name evidence="4" type="ORF">PIB30_082808</name>
</gene>
<keyword evidence="2" id="KW-0408">Iron</keyword>
<accession>A0ABU6QS85</accession>
<keyword evidence="2" id="KW-0479">Metal-binding</keyword>
<evidence type="ECO:0008006" key="6">
    <source>
        <dbReference type="Google" id="ProtNLM"/>
    </source>
</evidence>
<dbReference type="Pfam" id="PF00067">
    <property type="entry name" value="p450"/>
    <property type="match status" value="1"/>
</dbReference>
<dbReference type="SUPFAM" id="SSF48264">
    <property type="entry name" value="Cytochrome P450"/>
    <property type="match status" value="1"/>
</dbReference>
<dbReference type="Gene3D" id="1.10.630.10">
    <property type="entry name" value="Cytochrome P450"/>
    <property type="match status" value="1"/>
</dbReference>
<proteinExistence type="inferred from homology"/>
<keyword evidence="2" id="KW-0503">Monooxygenase</keyword>
<evidence type="ECO:0000256" key="3">
    <source>
        <dbReference type="SAM" id="Phobius"/>
    </source>
</evidence>
<dbReference type="EMBL" id="JASCZI010001287">
    <property type="protein sequence ID" value="MED6114682.1"/>
    <property type="molecule type" value="Genomic_DNA"/>
</dbReference>
<reference evidence="4 5" key="1">
    <citation type="journal article" date="2023" name="Plants (Basel)">
        <title>Bridging the Gap: Combining Genomics and Transcriptomics Approaches to Understand Stylosanthes scabra, an Orphan Legume from the Brazilian Caatinga.</title>
        <authorList>
            <person name="Ferreira-Neto J.R.C."/>
            <person name="da Silva M.D."/>
            <person name="Binneck E."/>
            <person name="de Melo N.F."/>
            <person name="da Silva R.H."/>
            <person name="de Melo A.L.T.M."/>
            <person name="Pandolfi V."/>
            <person name="Bustamante F.O."/>
            <person name="Brasileiro-Vidal A.C."/>
            <person name="Benko-Iseppon A.M."/>
        </authorList>
    </citation>
    <scope>NUCLEOTIDE SEQUENCE [LARGE SCALE GENOMIC DNA]</scope>
    <source>
        <tissue evidence="4">Leaves</tissue>
    </source>
</reference>
<dbReference type="CDD" id="cd11073">
    <property type="entry name" value="CYP76-like"/>
    <property type="match status" value="1"/>
</dbReference>
<evidence type="ECO:0000313" key="5">
    <source>
        <dbReference type="Proteomes" id="UP001341840"/>
    </source>
</evidence>